<dbReference type="Gene3D" id="3.30.40.10">
    <property type="entry name" value="Zinc/RING finger domain, C3HC4 (zinc finger)"/>
    <property type="match status" value="1"/>
</dbReference>
<dbReference type="GO" id="GO:0031623">
    <property type="term" value="P:receptor internalization"/>
    <property type="evidence" value="ECO:0007669"/>
    <property type="project" value="TreeGrafter"/>
</dbReference>
<feature type="compositionally biased region" description="Basic and acidic residues" evidence="10">
    <location>
        <begin position="667"/>
        <end position="677"/>
    </location>
</feature>
<feature type="domain" description="VHS" evidence="12">
    <location>
        <begin position="27"/>
        <end position="156"/>
    </location>
</feature>
<feature type="region of interest" description="Disordered" evidence="10">
    <location>
        <begin position="286"/>
        <end position="315"/>
    </location>
</feature>
<dbReference type="SUPFAM" id="SSF57903">
    <property type="entry name" value="FYVE/PHD zinc finger"/>
    <property type="match status" value="1"/>
</dbReference>
<reference evidence="13" key="1">
    <citation type="submission" date="2020-07" db="EMBL/GenBank/DDBJ databases">
        <title>Draft Genome Sequence of a Deep-Sea Yeast, Naganishia (Cryptococcus) liquefaciens strain N6.</title>
        <authorList>
            <person name="Han Y.W."/>
            <person name="Kajitani R."/>
            <person name="Morimoto H."/>
            <person name="Parhat M."/>
            <person name="Tsubouchi H."/>
            <person name="Bakenova O."/>
            <person name="Ogata M."/>
            <person name="Argunhan B."/>
            <person name="Aoki R."/>
            <person name="Kajiwara S."/>
            <person name="Itoh T."/>
            <person name="Iwasaki H."/>
        </authorList>
    </citation>
    <scope>NUCLEOTIDE SEQUENCE</scope>
    <source>
        <strain evidence="13">N6</strain>
    </source>
</reference>
<feature type="domain" description="FYVE-type" evidence="11">
    <location>
        <begin position="175"/>
        <end position="235"/>
    </location>
</feature>
<keyword evidence="5" id="KW-0967">Endosome</keyword>
<evidence type="ECO:0000259" key="11">
    <source>
        <dbReference type="PROSITE" id="PS50178"/>
    </source>
</evidence>
<dbReference type="InterPro" id="IPR017455">
    <property type="entry name" value="Znf_FYVE-rel"/>
</dbReference>
<evidence type="ECO:0000256" key="7">
    <source>
        <dbReference type="ARBA" id="ARBA00022833"/>
    </source>
</evidence>
<dbReference type="GO" id="GO:0043130">
    <property type="term" value="F:ubiquitin binding"/>
    <property type="evidence" value="ECO:0007669"/>
    <property type="project" value="InterPro"/>
</dbReference>
<dbReference type="OrthoDB" id="957735at2759"/>
<feature type="compositionally biased region" description="Polar residues" evidence="10">
    <location>
        <begin position="241"/>
        <end position="252"/>
    </location>
</feature>
<dbReference type="AlphaFoldDB" id="A0A8H3YHC4"/>
<feature type="region of interest" description="Disordered" evidence="10">
    <location>
        <begin position="241"/>
        <end position="268"/>
    </location>
</feature>
<evidence type="ECO:0000256" key="1">
    <source>
        <dbReference type="ARBA" id="ARBA00004125"/>
    </source>
</evidence>
<dbReference type="SUPFAM" id="SSF48464">
    <property type="entry name" value="ENTH/VHS domain"/>
    <property type="match status" value="1"/>
</dbReference>
<comment type="caution">
    <text evidence="13">The sequence shown here is derived from an EMBL/GenBank/DDBJ whole genome shotgun (WGS) entry which is preliminary data.</text>
</comment>
<gene>
    <name evidence="13" type="ORF">NliqN6_5615</name>
</gene>
<feature type="region of interest" description="Disordered" evidence="10">
    <location>
        <begin position="327"/>
        <end position="359"/>
    </location>
</feature>
<dbReference type="GO" id="GO:0010008">
    <property type="term" value="C:endosome membrane"/>
    <property type="evidence" value="ECO:0007669"/>
    <property type="project" value="UniProtKB-SubCell"/>
</dbReference>
<dbReference type="PROSITE" id="PS50178">
    <property type="entry name" value="ZF_FYVE"/>
    <property type="match status" value="1"/>
</dbReference>
<dbReference type="SMART" id="SM00288">
    <property type="entry name" value="VHS"/>
    <property type="match status" value="1"/>
</dbReference>
<comment type="similarity">
    <text evidence="2">Belongs to the VPS27 family.</text>
</comment>
<dbReference type="GO" id="GO:0035091">
    <property type="term" value="F:phosphatidylinositol binding"/>
    <property type="evidence" value="ECO:0007669"/>
    <property type="project" value="InterPro"/>
</dbReference>
<dbReference type="PROSITE" id="PS50330">
    <property type="entry name" value="UIM"/>
    <property type="match status" value="2"/>
</dbReference>
<dbReference type="InterPro" id="IPR002014">
    <property type="entry name" value="VHS_dom"/>
</dbReference>
<dbReference type="Gene3D" id="1.25.40.90">
    <property type="match status" value="1"/>
</dbReference>
<dbReference type="GO" id="GO:0032456">
    <property type="term" value="P:endocytic recycling"/>
    <property type="evidence" value="ECO:0007669"/>
    <property type="project" value="TreeGrafter"/>
</dbReference>
<dbReference type="InterPro" id="IPR000306">
    <property type="entry name" value="Znf_FYVE"/>
</dbReference>
<feature type="compositionally biased region" description="Polar residues" evidence="10">
    <location>
        <begin position="341"/>
        <end position="353"/>
    </location>
</feature>
<comment type="subcellular location">
    <subcellularLocation>
        <location evidence="1">Endosome membrane</location>
        <topology evidence="1">Peripheral membrane protein</topology>
        <orientation evidence="1">Cytoplasmic side</orientation>
    </subcellularLocation>
</comment>
<evidence type="ECO:0000256" key="10">
    <source>
        <dbReference type="SAM" id="MobiDB-lite"/>
    </source>
</evidence>
<proteinExistence type="inferred from homology"/>
<dbReference type="CDD" id="cd16979">
    <property type="entry name" value="VHS_Vps27"/>
    <property type="match status" value="1"/>
</dbReference>
<evidence type="ECO:0000256" key="6">
    <source>
        <dbReference type="ARBA" id="ARBA00022771"/>
    </source>
</evidence>
<dbReference type="PANTHER" id="PTHR46275:SF1">
    <property type="entry name" value="HEPATOCYTE GROWTH FACTOR-REGULATED TYROSINE KINASE SUBSTRATE"/>
    <property type="match status" value="1"/>
</dbReference>
<keyword evidence="6 8" id="KW-0863">Zinc-finger</keyword>
<dbReference type="GO" id="GO:0008270">
    <property type="term" value="F:zinc ion binding"/>
    <property type="evidence" value="ECO:0007669"/>
    <property type="project" value="UniProtKB-KW"/>
</dbReference>
<dbReference type="InterPro" id="IPR011011">
    <property type="entry name" value="Znf_FYVE_PHD"/>
</dbReference>
<dbReference type="SMART" id="SM00064">
    <property type="entry name" value="FYVE"/>
    <property type="match status" value="1"/>
</dbReference>
<keyword evidence="7" id="KW-0862">Zinc</keyword>
<keyword evidence="9" id="KW-0175">Coiled coil</keyword>
<dbReference type="Pfam" id="PF00790">
    <property type="entry name" value="VHS"/>
    <property type="match status" value="1"/>
</dbReference>
<evidence type="ECO:0000256" key="2">
    <source>
        <dbReference type="ARBA" id="ARBA00008597"/>
    </source>
</evidence>
<dbReference type="InterPro" id="IPR003903">
    <property type="entry name" value="UIM_dom"/>
</dbReference>
<feature type="compositionally biased region" description="Polar residues" evidence="10">
    <location>
        <begin position="566"/>
        <end position="582"/>
    </location>
</feature>
<evidence type="ECO:0000256" key="4">
    <source>
        <dbReference type="ARBA" id="ARBA00022723"/>
    </source>
</evidence>
<accession>A0A8H3YHC4</accession>
<feature type="compositionally biased region" description="Low complexity" evidence="10">
    <location>
        <begin position="644"/>
        <end position="654"/>
    </location>
</feature>
<feature type="coiled-coil region" evidence="9">
    <location>
        <begin position="436"/>
        <end position="480"/>
    </location>
</feature>
<dbReference type="PROSITE" id="PS50179">
    <property type="entry name" value="VHS"/>
    <property type="match status" value="1"/>
</dbReference>
<evidence type="ECO:0000256" key="3">
    <source>
        <dbReference type="ARBA" id="ARBA00017753"/>
    </source>
</evidence>
<evidence type="ECO:0000256" key="5">
    <source>
        <dbReference type="ARBA" id="ARBA00022753"/>
    </source>
</evidence>
<dbReference type="Pfam" id="PF02809">
    <property type="entry name" value="UIM"/>
    <property type="match status" value="2"/>
</dbReference>
<evidence type="ECO:0000256" key="8">
    <source>
        <dbReference type="PROSITE-ProRule" id="PRU00091"/>
    </source>
</evidence>
<dbReference type="GO" id="GO:0007034">
    <property type="term" value="P:vacuolar transport"/>
    <property type="evidence" value="ECO:0007669"/>
    <property type="project" value="UniProtKB-ARBA"/>
</dbReference>
<evidence type="ECO:0000313" key="13">
    <source>
        <dbReference type="EMBL" id="GHJ89213.1"/>
    </source>
</evidence>
<dbReference type="EMBL" id="BLZA01000040">
    <property type="protein sequence ID" value="GHJ89213.1"/>
    <property type="molecule type" value="Genomic_DNA"/>
</dbReference>
<keyword evidence="4" id="KW-0479">Metal-binding</keyword>
<dbReference type="SMART" id="SM00726">
    <property type="entry name" value="UIM"/>
    <property type="match status" value="2"/>
</dbReference>
<name>A0A8H3YHC4_9TREE</name>
<feature type="region of interest" description="Disordered" evidence="10">
    <location>
        <begin position="499"/>
        <end position="677"/>
    </location>
</feature>
<evidence type="ECO:0000313" key="14">
    <source>
        <dbReference type="Proteomes" id="UP000620104"/>
    </source>
</evidence>
<dbReference type="Gene3D" id="6.10.140.100">
    <property type="match status" value="1"/>
</dbReference>
<dbReference type="Gene3D" id="1.20.5.1940">
    <property type="match status" value="1"/>
</dbReference>
<dbReference type="InterPro" id="IPR013083">
    <property type="entry name" value="Znf_RING/FYVE/PHD"/>
</dbReference>
<dbReference type="InterPro" id="IPR008942">
    <property type="entry name" value="ENTH_VHS"/>
</dbReference>
<feature type="compositionally biased region" description="Low complexity" evidence="10">
    <location>
        <begin position="592"/>
        <end position="607"/>
    </location>
</feature>
<protein>
    <recommendedName>
        <fullName evidence="3">Vacuolar protein sorting-associated protein 27</fullName>
    </recommendedName>
</protein>
<feature type="compositionally biased region" description="Polar residues" evidence="10">
    <location>
        <begin position="622"/>
        <end position="634"/>
    </location>
</feature>
<evidence type="ECO:0000259" key="12">
    <source>
        <dbReference type="PROSITE" id="PS50179"/>
    </source>
</evidence>
<sequence length="677" mass="74068">MASWIGWGSNAVNAQLEELVEKACSPLNLPYPDSQDIALELEICDLIRSKTVPARTAMLALKSRITSKNPRVQMSALGLADLCVKNGGDHFLGEVAGREWCEACVGLIKAETTVPQVREMAIKLFQSWAIAFESKPELKYLPDMYRELKNQGIKFPPPPTNIPSHLLTTATPPTWIDADACMRCRTPFTFTNRKHHCRNCGLVFDQACSSKTMPLPDLGIVQEVRVCESCWSKSPKAKLAGNQNSLLSKNDPSTPPVPTKRTLRTGGATYDADLQRAIALSLAESQNARGPGYASAPSQPGRILEGTDEAPGRVDDEDEELRLAIEASLEESRRVRPSAPPATTTDESATANTYPHHPTGYAVHPARGAAEEPEYKPLPTYDLSPREAETMLTFAQTVDHAVAFGDPDFRRFPHVHALYEQAGALGGKLVRNVEEKNTKQQMLSEMQEQLMNAIRKYDTLLTEQDNYARHQAELRRQTEQQYPPAGQYGYMPPYGYQAQAPVAPRGQPYPHAYPQQPSGHGMYPSMPAGPYPSVPQQHVDPATQYHQQGSAPPLNYGSSPPAEPNAYTQEPSQPLTTNQTSAVAHDMGPIHAQSQPTPSSPPQAYASPYPPLPQETAPYPSQPSTTSAYQTLPQHETGPPPFAAPSFPAFPDAPTQIVQPPVASSPEKPKEALLIEL</sequence>
<dbReference type="Proteomes" id="UP000620104">
    <property type="component" value="Unassembled WGS sequence"/>
</dbReference>
<dbReference type="PANTHER" id="PTHR46275">
    <property type="entry name" value="HEPATOCYTE GROWTH FACTOR-REGULATED TYROSINE KINASE SUBSTRATE"/>
    <property type="match status" value="1"/>
</dbReference>
<dbReference type="InterPro" id="IPR017073">
    <property type="entry name" value="HGS/VPS27"/>
</dbReference>
<evidence type="ECO:0000256" key="9">
    <source>
        <dbReference type="SAM" id="Coils"/>
    </source>
</evidence>
<organism evidence="13 14">
    <name type="scientific">Naganishia liquefaciens</name>
    <dbReference type="NCBI Taxonomy" id="104408"/>
    <lineage>
        <taxon>Eukaryota</taxon>
        <taxon>Fungi</taxon>
        <taxon>Dikarya</taxon>
        <taxon>Basidiomycota</taxon>
        <taxon>Agaricomycotina</taxon>
        <taxon>Tremellomycetes</taxon>
        <taxon>Filobasidiales</taxon>
        <taxon>Filobasidiaceae</taxon>
        <taxon>Naganishia</taxon>
    </lineage>
</organism>
<dbReference type="Pfam" id="PF01363">
    <property type="entry name" value="FYVE"/>
    <property type="match status" value="1"/>
</dbReference>
<keyword evidence="14" id="KW-1185">Reference proteome</keyword>
<dbReference type="GO" id="GO:0005769">
    <property type="term" value="C:early endosome"/>
    <property type="evidence" value="ECO:0007669"/>
    <property type="project" value="TreeGrafter"/>
</dbReference>